<feature type="domain" description="DNA helicase Pif1-like DEAD-box helicase" evidence="2">
    <location>
        <begin position="42"/>
        <end position="107"/>
    </location>
</feature>
<dbReference type="PANTHER" id="PTHR10492:SF57">
    <property type="entry name" value="ATP-DEPENDENT DNA HELICASE"/>
    <property type="match status" value="1"/>
</dbReference>
<dbReference type="GO" id="GO:0016887">
    <property type="term" value="F:ATP hydrolysis activity"/>
    <property type="evidence" value="ECO:0007669"/>
    <property type="project" value="RHEA"/>
</dbReference>
<dbReference type="PANTHER" id="PTHR10492">
    <property type="match status" value="1"/>
</dbReference>
<keyword evidence="1" id="KW-0067">ATP-binding</keyword>
<dbReference type="AlphaFoldDB" id="A0A0L8FME2"/>
<sequence>MPNLFLAKAVSALGAPLLPSCIPYAVLPVSQFTCPYSANKQDFRQTLPVILRQTRSDEIKACIKSSHLWNKVQKFSFNISVQALLHGDQCAEQFSTWLFQLGNGKVPFDINLAHIVIVNSPAEMKNRVFPDLSNNYNSHKWLCERALKNETVAKINYELMNKIPIVINEYKSVDSVIDKNQAVHYPTEFLNSLELPGTPPHKLFLKAGVLIMLLRNLNPPKLCNGTMLIMKTLSPNVTEATIITGCASGKEVFIPKIPIKPTDISSEFK</sequence>
<comment type="similarity">
    <text evidence="1">Belongs to the helicase family.</text>
</comment>
<dbReference type="Pfam" id="PF05970">
    <property type="entry name" value="PIF1"/>
    <property type="match status" value="1"/>
</dbReference>
<reference evidence="4" key="1">
    <citation type="submission" date="2015-07" db="EMBL/GenBank/DDBJ databases">
        <title>MeaNS - Measles Nucleotide Surveillance Program.</title>
        <authorList>
            <person name="Tran T."/>
            <person name="Druce J."/>
        </authorList>
    </citation>
    <scope>NUCLEOTIDE SEQUENCE</scope>
    <source>
        <strain evidence="4">UCB-OBI-ISO-001</strain>
        <tissue evidence="4">Gonad</tissue>
    </source>
</reference>
<accession>A0A0L8FME2</accession>
<evidence type="ECO:0000259" key="2">
    <source>
        <dbReference type="Pfam" id="PF05970"/>
    </source>
</evidence>
<protein>
    <recommendedName>
        <fullName evidence="1">ATP-dependent DNA helicase</fullName>
        <ecNumber evidence="1">5.6.2.3</ecNumber>
    </recommendedName>
</protein>
<keyword evidence="1" id="KW-0233">DNA recombination</keyword>
<dbReference type="Pfam" id="PF21530">
    <property type="entry name" value="Pif1_2B_dom"/>
    <property type="match status" value="1"/>
</dbReference>
<keyword evidence="1" id="KW-0347">Helicase</keyword>
<evidence type="ECO:0000313" key="4">
    <source>
        <dbReference type="EMBL" id="KOF65876.1"/>
    </source>
</evidence>
<evidence type="ECO:0000259" key="3">
    <source>
        <dbReference type="Pfam" id="PF21530"/>
    </source>
</evidence>
<comment type="catalytic activity">
    <reaction evidence="1">
        <text>ATP + H2O = ADP + phosphate + H(+)</text>
        <dbReference type="Rhea" id="RHEA:13065"/>
        <dbReference type="ChEBI" id="CHEBI:15377"/>
        <dbReference type="ChEBI" id="CHEBI:15378"/>
        <dbReference type="ChEBI" id="CHEBI:30616"/>
        <dbReference type="ChEBI" id="CHEBI:43474"/>
        <dbReference type="ChEBI" id="CHEBI:456216"/>
        <dbReference type="EC" id="5.6.2.3"/>
    </reaction>
</comment>
<dbReference type="GO" id="GO:0006310">
    <property type="term" value="P:DNA recombination"/>
    <property type="evidence" value="ECO:0007669"/>
    <property type="project" value="UniProtKB-KW"/>
</dbReference>
<organism evidence="4">
    <name type="scientific">Octopus bimaculoides</name>
    <name type="common">California two-spotted octopus</name>
    <dbReference type="NCBI Taxonomy" id="37653"/>
    <lineage>
        <taxon>Eukaryota</taxon>
        <taxon>Metazoa</taxon>
        <taxon>Spiralia</taxon>
        <taxon>Lophotrochozoa</taxon>
        <taxon>Mollusca</taxon>
        <taxon>Cephalopoda</taxon>
        <taxon>Coleoidea</taxon>
        <taxon>Octopodiformes</taxon>
        <taxon>Octopoda</taxon>
        <taxon>Incirrata</taxon>
        <taxon>Octopodidae</taxon>
        <taxon>Octopus</taxon>
    </lineage>
</organism>
<dbReference type="EC" id="5.6.2.3" evidence="1"/>
<keyword evidence="1" id="KW-0234">DNA repair</keyword>
<dbReference type="InterPro" id="IPR010285">
    <property type="entry name" value="DNA_helicase_pif1-like_DEAD"/>
</dbReference>
<dbReference type="GO" id="GO:0043139">
    <property type="term" value="F:5'-3' DNA helicase activity"/>
    <property type="evidence" value="ECO:0007669"/>
    <property type="project" value="UniProtKB-EC"/>
</dbReference>
<dbReference type="OrthoDB" id="6265497at2759"/>
<evidence type="ECO:0000256" key="1">
    <source>
        <dbReference type="RuleBase" id="RU363044"/>
    </source>
</evidence>
<keyword evidence="1" id="KW-0378">Hydrolase</keyword>
<name>A0A0L8FME2_OCTBM</name>
<keyword evidence="1" id="KW-0227">DNA damage</keyword>
<proteinExistence type="inferred from homology"/>
<gene>
    <name evidence="4" type="ORF">OCBIM_22014114mg</name>
</gene>
<keyword evidence="1" id="KW-0547">Nucleotide-binding</keyword>
<dbReference type="GO" id="GO:0000723">
    <property type="term" value="P:telomere maintenance"/>
    <property type="evidence" value="ECO:0007669"/>
    <property type="project" value="InterPro"/>
</dbReference>
<dbReference type="EMBL" id="KQ428763">
    <property type="protein sequence ID" value="KOF65876.1"/>
    <property type="molecule type" value="Genomic_DNA"/>
</dbReference>
<feature type="domain" description="DNA helicase Pif1-like 2B" evidence="3">
    <location>
        <begin position="188"/>
        <end position="230"/>
    </location>
</feature>
<comment type="cofactor">
    <cofactor evidence="1">
        <name>Mg(2+)</name>
        <dbReference type="ChEBI" id="CHEBI:18420"/>
    </cofactor>
</comment>
<dbReference type="GO" id="GO:0005524">
    <property type="term" value="F:ATP binding"/>
    <property type="evidence" value="ECO:0007669"/>
    <property type="project" value="UniProtKB-KW"/>
</dbReference>
<dbReference type="InterPro" id="IPR049163">
    <property type="entry name" value="Pif1-like_2B_dom"/>
</dbReference>
<dbReference type="GO" id="GO:0006281">
    <property type="term" value="P:DNA repair"/>
    <property type="evidence" value="ECO:0007669"/>
    <property type="project" value="UniProtKB-KW"/>
</dbReference>